<dbReference type="InterPro" id="IPR004103">
    <property type="entry name" value="Lyase_8_C"/>
</dbReference>
<keyword evidence="4 7" id="KW-0732">Signal</keyword>
<feature type="signal peptide" evidence="7">
    <location>
        <begin position="1"/>
        <end position="22"/>
    </location>
</feature>
<evidence type="ECO:0000256" key="6">
    <source>
        <dbReference type="ARBA" id="ARBA00023239"/>
    </source>
</evidence>
<dbReference type="InterPro" id="IPR012970">
    <property type="entry name" value="Lyase_8_alpha_N"/>
</dbReference>
<evidence type="ECO:0000259" key="9">
    <source>
        <dbReference type="Pfam" id="PF02884"/>
    </source>
</evidence>
<protein>
    <submittedName>
        <fullName evidence="11">Polysaccharide lyase 8 family protein</fullName>
    </submittedName>
</protein>
<dbReference type="Gene3D" id="1.50.10.100">
    <property type="entry name" value="Chondroitin AC/alginate lyase"/>
    <property type="match status" value="1"/>
</dbReference>
<reference evidence="11 12" key="1">
    <citation type="submission" date="2024-12" db="EMBL/GenBank/DDBJ databases">
        <authorList>
            <person name="Hu S."/>
        </authorList>
    </citation>
    <scope>NUCLEOTIDE SEQUENCE [LARGE SCALE GENOMIC DNA]</scope>
    <source>
        <strain evidence="11 12">P-25</strain>
    </source>
</reference>
<keyword evidence="6 11" id="KW-0456">Lyase</keyword>
<dbReference type="Proteomes" id="UP001517367">
    <property type="component" value="Unassembled WGS sequence"/>
</dbReference>
<dbReference type="EMBL" id="SRMP02000006">
    <property type="protein sequence ID" value="MFN0290819.1"/>
    <property type="molecule type" value="Genomic_DNA"/>
</dbReference>
<evidence type="ECO:0000256" key="1">
    <source>
        <dbReference type="ARBA" id="ARBA00001913"/>
    </source>
</evidence>
<dbReference type="InterPro" id="IPR008929">
    <property type="entry name" value="Chondroitin_lyas"/>
</dbReference>
<evidence type="ECO:0000256" key="4">
    <source>
        <dbReference type="ARBA" id="ARBA00022729"/>
    </source>
</evidence>
<dbReference type="InterPro" id="IPR038970">
    <property type="entry name" value="Lyase_8"/>
</dbReference>
<dbReference type="SUPFAM" id="SSF49863">
    <property type="entry name" value="Hyaluronate lyase-like, C-terminal domain"/>
    <property type="match status" value="1"/>
</dbReference>
<dbReference type="Pfam" id="PF02278">
    <property type="entry name" value="Lyase_8"/>
    <property type="match status" value="1"/>
</dbReference>
<evidence type="ECO:0000313" key="11">
    <source>
        <dbReference type="EMBL" id="MFN0290819.1"/>
    </source>
</evidence>
<dbReference type="Pfam" id="PF08124">
    <property type="entry name" value="Lyase_8_N"/>
    <property type="match status" value="1"/>
</dbReference>
<feature type="domain" description="Polysaccharide lyase family 8 C-terminal" evidence="9">
    <location>
        <begin position="595"/>
        <end position="663"/>
    </location>
</feature>
<evidence type="ECO:0000256" key="3">
    <source>
        <dbReference type="ARBA" id="ARBA00011245"/>
    </source>
</evidence>
<sequence>MRKLICLIVLGSLFPLWVNAQATYPFGTILKRVYADQGKNANNVNKPAQVAFASIQADGAWADINYEDKSTTAWAPSTHLDRISDLVYAYTTAGSTYRQNDKVYQAIVNALKLWYAKDPKSSNWWHNEISVPQKLGLLLVIMTSAAQQLPDDLRSQLIERMKRGDMISKTGANKTDIAMHYFYRALLTEDTKLLAESLTEFFKPVSLVEGEEGLQYDFSYLQHGPQLYIGGYGNVFLGGVIKIANYVAGTPYALSKEKLALLSTFYQSTYLKTFRNRYVDFNVEGRGVSRPNNLRKPSEKYRLNTMKAIDAGNASLWENERLRVDSAEGAVITPYHQHFWKGDYTIHVRPEYNFNVRINSKRTKRAEAGNNENLFGRYLSDGATNLQLNGPEYYNIMPVWEWDKIPGVTAADHAEDVKMTVNWGETGTNEFAGGVSDGVYGATAYQLDYDGVLAKKAWFFFDKEIVALGADIKSESAAPIATTINQTWLSGSVNTSAGAVKKGELKNLELPAASWVQHNGVFYYFPQQSKVTISTQLQQGNWNKINQTHSKENVAGDVFKLWIAHGAQPDTASYQYIVLPAAKNSKSVDPKTIAIVSNSTQNQVVYHEQLKILQAVFYSASTVVANGYEIKAAQPCIIMWREGKGNEKKLYVADPLQTESAIQLQFKNIKTGKSTEVEVSLPLGPYKGSSKEVVVSL</sequence>
<dbReference type="InterPro" id="IPR011071">
    <property type="entry name" value="Lyase_8-like_C"/>
</dbReference>
<organism evidence="11 12">
    <name type="scientific">Pedobacter helvus</name>
    <dbReference type="NCBI Taxonomy" id="2563444"/>
    <lineage>
        <taxon>Bacteria</taxon>
        <taxon>Pseudomonadati</taxon>
        <taxon>Bacteroidota</taxon>
        <taxon>Sphingobacteriia</taxon>
        <taxon>Sphingobacteriales</taxon>
        <taxon>Sphingobacteriaceae</taxon>
        <taxon>Pedobacter</taxon>
    </lineage>
</organism>
<comment type="caution">
    <text evidence="11">The sequence shown here is derived from an EMBL/GenBank/DDBJ whole genome shotgun (WGS) entry which is preliminary data.</text>
</comment>
<accession>A0ABW9JGQ4</accession>
<dbReference type="SUPFAM" id="SSF74650">
    <property type="entry name" value="Galactose mutarotase-like"/>
    <property type="match status" value="1"/>
</dbReference>
<evidence type="ECO:0000256" key="2">
    <source>
        <dbReference type="ARBA" id="ARBA00006699"/>
    </source>
</evidence>
<dbReference type="Pfam" id="PF02884">
    <property type="entry name" value="Lyase_8_C"/>
    <property type="match status" value="1"/>
</dbReference>
<evidence type="ECO:0000259" key="8">
    <source>
        <dbReference type="Pfam" id="PF02278"/>
    </source>
</evidence>
<name>A0ABW9JGQ4_9SPHI</name>
<feature type="domain" description="Polysaccharide lyase family 8 central" evidence="8">
    <location>
        <begin position="336"/>
        <end position="582"/>
    </location>
</feature>
<evidence type="ECO:0000313" key="12">
    <source>
        <dbReference type="Proteomes" id="UP001517367"/>
    </source>
</evidence>
<proteinExistence type="inferred from homology"/>
<evidence type="ECO:0000259" key="10">
    <source>
        <dbReference type="Pfam" id="PF08124"/>
    </source>
</evidence>
<dbReference type="InterPro" id="IPR003159">
    <property type="entry name" value="Lyase_8_central_dom"/>
</dbReference>
<evidence type="ECO:0000256" key="7">
    <source>
        <dbReference type="SAM" id="SignalP"/>
    </source>
</evidence>
<feature type="domain" description="Polysaccharide lyase 8 N-terminal alpha-helical" evidence="10">
    <location>
        <begin position="39"/>
        <end position="309"/>
    </location>
</feature>
<dbReference type="PANTHER" id="PTHR38481:SF1">
    <property type="entry name" value="HYALURONATE LYASE"/>
    <property type="match status" value="1"/>
</dbReference>
<comment type="subunit">
    <text evidence="3">Monomer.</text>
</comment>
<keyword evidence="12" id="KW-1185">Reference proteome</keyword>
<gene>
    <name evidence="11" type="ORF">E5L68_005420</name>
</gene>
<dbReference type="InterPro" id="IPR014718">
    <property type="entry name" value="GH-type_carb-bd"/>
</dbReference>
<dbReference type="GO" id="GO:0016829">
    <property type="term" value="F:lyase activity"/>
    <property type="evidence" value="ECO:0007669"/>
    <property type="project" value="UniProtKB-KW"/>
</dbReference>
<feature type="chain" id="PRO_5046245728" evidence="7">
    <location>
        <begin position="23"/>
        <end position="697"/>
    </location>
</feature>
<comment type="similarity">
    <text evidence="2">Belongs to the polysaccharide lyase 8 family.</text>
</comment>
<dbReference type="InterPro" id="IPR011013">
    <property type="entry name" value="Gal_mutarotase_sf_dom"/>
</dbReference>
<dbReference type="SUPFAM" id="SSF48230">
    <property type="entry name" value="Chondroitin AC/alginate lyase"/>
    <property type="match status" value="1"/>
</dbReference>
<dbReference type="CDD" id="cd01083">
    <property type="entry name" value="GAG_Lyase"/>
    <property type="match status" value="1"/>
</dbReference>
<dbReference type="Gene3D" id="2.60.220.10">
    <property type="entry name" value="Polysaccharide lyase family 8-like, C-terminal"/>
    <property type="match status" value="1"/>
</dbReference>
<dbReference type="RefSeq" id="WP_138730039.1">
    <property type="nucleotide sequence ID" value="NZ_SRMP02000006.1"/>
</dbReference>
<dbReference type="Gene3D" id="2.70.98.10">
    <property type="match status" value="1"/>
</dbReference>
<comment type="cofactor">
    <cofactor evidence="1">
        <name>Ca(2+)</name>
        <dbReference type="ChEBI" id="CHEBI:29108"/>
    </cofactor>
</comment>
<dbReference type="PANTHER" id="PTHR38481">
    <property type="entry name" value="HYALURONATE LYASE"/>
    <property type="match status" value="1"/>
</dbReference>
<evidence type="ECO:0000256" key="5">
    <source>
        <dbReference type="ARBA" id="ARBA00022837"/>
    </source>
</evidence>
<keyword evidence="5" id="KW-0106">Calcium</keyword>